<protein>
    <submittedName>
        <fullName evidence="6">DnaJ domain-containing protein</fullName>
    </submittedName>
</protein>
<keyword evidence="4" id="KW-0812">Transmembrane</keyword>
<dbReference type="AlphaFoldDB" id="A0A7Y4KQQ8"/>
<keyword evidence="4" id="KW-0472">Membrane</keyword>
<organism evidence="6 7">
    <name type="scientific">Corallococcus exercitus</name>
    <dbReference type="NCBI Taxonomy" id="2316736"/>
    <lineage>
        <taxon>Bacteria</taxon>
        <taxon>Pseudomonadati</taxon>
        <taxon>Myxococcota</taxon>
        <taxon>Myxococcia</taxon>
        <taxon>Myxococcales</taxon>
        <taxon>Cystobacterineae</taxon>
        <taxon>Myxococcaceae</taxon>
        <taxon>Corallococcus</taxon>
    </lineage>
</organism>
<sequence length="756" mass="83642">MNNEPRQNPYEVLGIEKDADARAIKKAYFERVRQNPPETHPEEFRRLREAYELLSDPEARQAFDASAAQQADGPAAAGNAHLQEAINLFEAGDKDGGRKVLTTLLTEQPDFHDARLLLGRHFLFEGEFQQALAEFDALLARAPDHWQGHLQRGWALIRLERLKEAADAFWRAGKHGPTEVGPRVALADCLEAMGQVADSLKVLAQAQSLPGISRMDVLALKVRRIATMLEYGQEADAAKELERLDAELPEDADPELRRWAGGQLTAAAAHLFAQQKSQGANRLLAFGRRFNPESATEVAYPTRVTVEVDALPAVTREWLHSEAERIGGWRVLTTWVMPAIFTLICATAICFLLAFIYLGTAERGVWEWLACAVVSALGFGAMCFQARYLLRVMASPYGRFNTIHPLHLIQVAIDRITVWPLVHLQDLKLVEHQNNGVYQHTNIQLRFNDQRMVMAVRGKEKAESLAQELIARRRRVLELLGRGMLDAESGVEHLPPALLAGADKKGHVRAPNAPSPWPGMFAAAGIGVLLVGGAVWPQTRSSAEHAWMRVAARADLGSLLEYLREHPDPRFAPQLQARVDAELGKARTRLEARLDPGSAAAPSRAFFTGLLDAVSRTHSRRVTVTYQAQEGARTPQDDPSELLVSVWQRAVDEALGQGVLVVDGGRGSQREGPPLMTLHVREEVQAGSPSSQRIWSVKQEGLDLPVEPLELVADVADPRASEVLFHAWVDRWHLPGAGDRRPLLLTASTLVQEARP</sequence>
<name>A0A7Y4KQQ8_9BACT</name>
<proteinExistence type="predicted"/>
<dbReference type="InterPro" id="IPR036869">
    <property type="entry name" value="J_dom_sf"/>
</dbReference>
<dbReference type="InterPro" id="IPR018253">
    <property type="entry name" value="DnaJ_domain_CS"/>
</dbReference>
<dbReference type="InterPro" id="IPR001623">
    <property type="entry name" value="DnaJ_domain"/>
</dbReference>
<dbReference type="EMBL" id="JABFJV010000286">
    <property type="protein sequence ID" value="NOK38113.1"/>
    <property type="molecule type" value="Genomic_DNA"/>
</dbReference>
<dbReference type="CDD" id="cd06257">
    <property type="entry name" value="DnaJ"/>
    <property type="match status" value="1"/>
</dbReference>
<evidence type="ECO:0000259" key="5">
    <source>
        <dbReference type="PROSITE" id="PS50076"/>
    </source>
</evidence>
<comment type="caution">
    <text evidence="6">The sequence shown here is derived from an EMBL/GenBank/DDBJ whole genome shotgun (WGS) entry which is preliminary data.</text>
</comment>
<dbReference type="RefSeq" id="WP_171437856.1">
    <property type="nucleotide sequence ID" value="NZ_JABFJV010000286.1"/>
</dbReference>
<gene>
    <name evidence="6" type="ORF">HMI49_33430</name>
</gene>
<dbReference type="PROSITE" id="PS00636">
    <property type="entry name" value="DNAJ_1"/>
    <property type="match status" value="1"/>
</dbReference>
<dbReference type="PANTHER" id="PTHR45586:SF1">
    <property type="entry name" value="LIPOPOLYSACCHARIDE ASSEMBLY PROTEIN B"/>
    <property type="match status" value="1"/>
</dbReference>
<feature type="transmembrane region" description="Helical" evidence="4">
    <location>
        <begin position="335"/>
        <end position="359"/>
    </location>
</feature>
<keyword evidence="7" id="KW-1185">Reference proteome</keyword>
<dbReference type="Gene3D" id="1.25.40.10">
    <property type="entry name" value="Tetratricopeptide repeat domain"/>
    <property type="match status" value="1"/>
</dbReference>
<dbReference type="Pfam" id="PF13432">
    <property type="entry name" value="TPR_16"/>
    <property type="match status" value="1"/>
</dbReference>
<keyword evidence="4" id="KW-1133">Transmembrane helix</keyword>
<evidence type="ECO:0000256" key="4">
    <source>
        <dbReference type="SAM" id="Phobius"/>
    </source>
</evidence>
<feature type="repeat" description="TPR" evidence="3">
    <location>
        <begin position="112"/>
        <end position="145"/>
    </location>
</feature>
<dbReference type="SUPFAM" id="SSF48452">
    <property type="entry name" value="TPR-like"/>
    <property type="match status" value="1"/>
</dbReference>
<dbReference type="SMART" id="SM00271">
    <property type="entry name" value="DnaJ"/>
    <property type="match status" value="1"/>
</dbReference>
<dbReference type="InterPro" id="IPR051012">
    <property type="entry name" value="CellSynth/LPSAsmb/PSIAsmb"/>
</dbReference>
<dbReference type="InterPro" id="IPR011990">
    <property type="entry name" value="TPR-like_helical_dom_sf"/>
</dbReference>
<feature type="transmembrane region" description="Helical" evidence="4">
    <location>
        <begin position="365"/>
        <end position="390"/>
    </location>
</feature>
<evidence type="ECO:0000256" key="1">
    <source>
        <dbReference type="ARBA" id="ARBA00022737"/>
    </source>
</evidence>
<evidence type="ECO:0000313" key="6">
    <source>
        <dbReference type="EMBL" id="NOK38113.1"/>
    </source>
</evidence>
<dbReference type="SUPFAM" id="SSF46565">
    <property type="entry name" value="Chaperone J-domain"/>
    <property type="match status" value="1"/>
</dbReference>
<dbReference type="Pfam" id="PF00226">
    <property type="entry name" value="DnaJ"/>
    <property type="match status" value="1"/>
</dbReference>
<accession>A0A7Y4KQQ8</accession>
<dbReference type="PROSITE" id="PS50005">
    <property type="entry name" value="TPR"/>
    <property type="match status" value="1"/>
</dbReference>
<evidence type="ECO:0000313" key="7">
    <source>
        <dbReference type="Proteomes" id="UP000563426"/>
    </source>
</evidence>
<dbReference type="PROSITE" id="PS50076">
    <property type="entry name" value="DNAJ_2"/>
    <property type="match status" value="1"/>
</dbReference>
<dbReference type="Gene3D" id="1.10.287.110">
    <property type="entry name" value="DnaJ domain"/>
    <property type="match status" value="1"/>
</dbReference>
<feature type="domain" description="J" evidence="5">
    <location>
        <begin position="8"/>
        <end position="67"/>
    </location>
</feature>
<dbReference type="PANTHER" id="PTHR45586">
    <property type="entry name" value="TPR REPEAT-CONTAINING PROTEIN PA4667"/>
    <property type="match status" value="1"/>
</dbReference>
<dbReference type="PRINTS" id="PR00625">
    <property type="entry name" value="JDOMAIN"/>
</dbReference>
<dbReference type="InterPro" id="IPR019734">
    <property type="entry name" value="TPR_rpt"/>
</dbReference>
<keyword evidence="1" id="KW-0677">Repeat</keyword>
<reference evidence="6 7" key="1">
    <citation type="submission" date="2020-05" db="EMBL/GenBank/DDBJ databases">
        <authorList>
            <person name="Whitworth D."/>
        </authorList>
    </citation>
    <scope>NUCLEOTIDE SEQUENCE [LARGE SCALE GENOMIC DNA]</scope>
    <source>
        <strain evidence="6 7">AB043B</strain>
    </source>
</reference>
<keyword evidence="2 3" id="KW-0802">TPR repeat</keyword>
<dbReference type="Proteomes" id="UP000563426">
    <property type="component" value="Unassembled WGS sequence"/>
</dbReference>
<evidence type="ECO:0000256" key="2">
    <source>
        <dbReference type="ARBA" id="ARBA00022803"/>
    </source>
</evidence>
<evidence type="ECO:0000256" key="3">
    <source>
        <dbReference type="PROSITE-ProRule" id="PRU00339"/>
    </source>
</evidence>